<keyword evidence="1" id="KW-0677">Repeat</keyword>
<protein>
    <recommendedName>
        <fullName evidence="2">Nephrocystin 3-like N-terminal domain-containing protein</fullName>
    </recommendedName>
</protein>
<name>A0A8H6M7G4_9AGAR</name>
<feature type="domain" description="Nephrocystin 3-like N-terminal" evidence="2">
    <location>
        <begin position="56"/>
        <end position="235"/>
    </location>
</feature>
<dbReference type="AlphaFoldDB" id="A0A8H6M7G4"/>
<dbReference type="InterPro" id="IPR056884">
    <property type="entry name" value="NPHP3-like_N"/>
</dbReference>
<dbReference type="Proteomes" id="UP000521943">
    <property type="component" value="Unassembled WGS sequence"/>
</dbReference>
<dbReference type="Gene3D" id="3.40.50.300">
    <property type="entry name" value="P-loop containing nucleotide triphosphate hydrolases"/>
    <property type="match status" value="1"/>
</dbReference>
<gene>
    <name evidence="3" type="ORF">DFP72DRAFT_178829</name>
</gene>
<dbReference type="InterPro" id="IPR027417">
    <property type="entry name" value="P-loop_NTPase"/>
</dbReference>
<evidence type="ECO:0000259" key="2">
    <source>
        <dbReference type="Pfam" id="PF24883"/>
    </source>
</evidence>
<reference evidence="3 4" key="1">
    <citation type="submission" date="2020-07" db="EMBL/GenBank/DDBJ databases">
        <title>Comparative genomics of pyrophilous fungi reveals a link between fire events and developmental genes.</title>
        <authorList>
            <consortium name="DOE Joint Genome Institute"/>
            <person name="Steindorff A.S."/>
            <person name="Carver A."/>
            <person name="Calhoun S."/>
            <person name="Stillman K."/>
            <person name="Liu H."/>
            <person name="Lipzen A."/>
            <person name="Pangilinan J."/>
            <person name="Labutti K."/>
            <person name="Bruns T.D."/>
            <person name="Grigoriev I.V."/>
        </authorList>
    </citation>
    <scope>NUCLEOTIDE SEQUENCE [LARGE SCALE GENOMIC DNA]</scope>
    <source>
        <strain evidence="3 4">CBS 144469</strain>
    </source>
</reference>
<accession>A0A8H6M7G4</accession>
<evidence type="ECO:0000313" key="3">
    <source>
        <dbReference type="EMBL" id="KAF6758673.1"/>
    </source>
</evidence>
<proteinExistence type="predicted"/>
<comment type="caution">
    <text evidence="3">The sequence shown here is derived from an EMBL/GenBank/DDBJ whole genome shotgun (WGS) entry which is preliminary data.</text>
</comment>
<keyword evidence="4" id="KW-1185">Reference proteome</keyword>
<evidence type="ECO:0000256" key="1">
    <source>
        <dbReference type="ARBA" id="ARBA00022737"/>
    </source>
</evidence>
<dbReference type="Pfam" id="PF24883">
    <property type="entry name" value="NPHP3_N"/>
    <property type="match status" value="1"/>
</dbReference>
<evidence type="ECO:0000313" key="4">
    <source>
        <dbReference type="Proteomes" id="UP000521943"/>
    </source>
</evidence>
<dbReference type="EMBL" id="JACGCI010000018">
    <property type="protein sequence ID" value="KAF6758673.1"/>
    <property type="molecule type" value="Genomic_DNA"/>
</dbReference>
<sequence length="480" mass="53753">MASPQQVAPGSTLTASMENALVALSKLVVNRARYIGPTNRSGQRCFDNTRVDVRNQILRWIISRDDSSKIMWMTGPAGTGKTAIARSIAESCYVVGYLGPTFFFSKLDLKSFCSSKYLVATLAYELTQHKGFDPVRPYILSAIKPSVFTKSLDRQIEDLILKPLRRVPIMDPIRASWPKAIVIDGLDECDVWTPPTPGLVGFHRSKDDEHLEILEGLAMAARDPAFPFRIFIASRPEPAIAQFFETSGQDISTKLVLDESRNPNVNEDMAHFLRAMFMEIRRRLPDLGDWPGEEIIQSLVRRASGQFIYVQTIKAFLMKDTHAMHPVPALKRVVSGLADGGVNPFAALDEFYAPILKAAPHPDLAVLWIHAINSDPLKGLPASFLKRFLGSDVDTAQQEHILGSLRSLISIPGPRDPHAEYTLYHKDLLEFLNNHNRCGHLYAEPSTRKAFILERYMAILKSQSSFQLLSILDLADGHYR</sequence>
<dbReference type="PANTHER" id="PTHR10039">
    <property type="entry name" value="AMELOGENIN"/>
    <property type="match status" value="1"/>
</dbReference>
<dbReference type="SUPFAM" id="SSF52540">
    <property type="entry name" value="P-loop containing nucleoside triphosphate hydrolases"/>
    <property type="match status" value="1"/>
</dbReference>
<dbReference type="OrthoDB" id="2936380at2759"/>
<organism evidence="3 4">
    <name type="scientific">Ephemerocybe angulata</name>
    <dbReference type="NCBI Taxonomy" id="980116"/>
    <lineage>
        <taxon>Eukaryota</taxon>
        <taxon>Fungi</taxon>
        <taxon>Dikarya</taxon>
        <taxon>Basidiomycota</taxon>
        <taxon>Agaricomycotina</taxon>
        <taxon>Agaricomycetes</taxon>
        <taxon>Agaricomycetidae</taxon>
        <taxon>Agaricales</taxon>
        <taxon>Agaricineae</taxon>
        <taxon>Psathyrellaceae</taxon>
        <taxon>Ephemerocybe</taxon>
    </lineage>
</organism>